<comment type="caution">
    <text evidence="1">The sequence shown here is derived from an EMBL/GenBank/DDBJ whole genome shotgun (WGS) entry which is preliminary data.</text>
</comment>
<organism evidence="1 2">
    <name type="scientific">Streptomyces caledonius</name>
    <dbReference type="NCBI Taxonomy" id="3134107"/>
    <lineage>
        <taxon>Bacteria</taxon>
        <taxon>Bacillati</taxon>
        <taxon>Actinomycetota</taxon>
        <taxon>Actinomycetes</taxon>
        <taxon>Kitasatosporales</taxon>
        <taxon>Streptomycetaceae</taxon>
        <taxon>Streptomyces</taxon>
    </lineage>
</organism>
<gene>
    <name evidence="1" type="ORF">WKI68_25020</name>
</gene>
<dbReference type="Proteomes" id="UP001382904">
    <property type="component" value="Unassembled WGS sequence"/>
</dbReference>
<reference evidence="1 2" key="1">
    <citation type="submission" date="2024-03" db="EMBL/GenBank/DDBJ databases">
        <title>Novel Streptomyces species of biotechnological and ecological value are a feature of Machair soil.</title>
        <authorList>
            <person name="Prole J.R."/>
            <person name="Goodfellow M."/>
            <person name="Allenby N."/>
            <person name="Ward A.C."/>
        </authorList>
    </citation>
    <scope>NUCLEOTIDE SEQUENCE [LARGE SCALE GENOMIC DNA]</scope>
    <source>
        <strain evidence="1 2">MS1.HAVA.3</strain>
    </source>
</reference>
<evidence type="ECO:0000313" key="1">
    <source>
        <dbReference type="EMBL" id="MEJ8643749.1"/>
    </source>
</evidence>
<accession>A0ABU8U8X8</accession>
<dbReference type="SUPFAM" id="SSF50998">
    <property type="entry name" value="Quinoprotein alcohol dehydrogenase-like"/>
    <property type="match status" value="1"/>
</dbReference>
<dbReference type="EMBL" id="JBBKAM010000002">
    <property type="protein sequence ID" value="MEJ8643749.1"/>
    <property type="molecule type" value="Genomic_DNA"/>
</dbReference>
<evidence type="ECO:0000313" key="2">
    <source>
        <dbReference type="Proteomes" id="UP001382904"/>
    </source>
</evidence>
<dbReference type="InterPro" id="IPR011047">
    <property type="entry name" value="Quinoprotein_ADH-like_sf"/>
</dbReference>
<keyword evidence="2" id="KW-1185">Reference proteome</keyword>
<name>A0ABU8U8X8_9ACTN</name>
<protein>
    <submittedName>
        <fullName evidence="1">Uncharacterized protein</fullName>
    </submittedName>
</protein>
<proteinExistence type="predicted"/>
<sequence>MLSARPLAVHVTETAPRGTDAVLLFDDDGCPRGVVLASSRTEDLLTEPSPVVAGDLLVTPVKNGKKNGVSAYSLTDGRRVWHAGFGDANVRALARTRTDEVAVVTSDHPWTYLTRLGLNRGTQREEPTILRDLPLGKRFAFFPGPPGSYVFVNLDRSDTLPPTFDVDPVFGW</sequence>